<feature type="non-terminal residue" evidence="5">
    <location>
        <position position="110"/>
    </location>
</feature>
<dbReference type="GO" id="GO:0043418">
    <property type="term" value="P:homocysteine catabolic process"/>
    <property type="evidence" value="ECO:0007669"/>
    <property type="project" value="TreeGrafter"/>
</dbReference>
<gene>
    <name evidence="5" type="ORF">C3F09_01325</name>
</gene>
<dbReference type="Pfam" id="PF03051">
    <property type="entry name" value="Peptidase_C1_2"/>
    <property type="match status" value="1"/>
</dbReference>
<reference evidence="5 6" key="1">
    <citation type="journal article" date="2018" name="ISME J.">
        <title>A methanotrophic archaeon couples anaerobic oxidation of methane to Fe(III) reduction.</title>
        <authorList>
            <person name="Cai C."/>
            <person name="Leu A.O."/>
            <person name="Xie G.J."/>
            <person name="Guo J."/>
            <person name="Feng Y."/>
            <person name="Zhao J.X."/>
            <person name="Tyson G.W."/>
            <person name="Yuan Z."/>
            <person name="Hu S."/>
        </authorList>
    </citation>
    <scope>NUCLEOTIDE SEQUENCE [LARGE SCALE GENOMIC DNA]</scope>
    <source>
        <strain evidence="5">FeB_12</strain>
    </source>
</reference>
<evidence type="ECO:0000256" key="1">
    <source>
        <dbReference type="ARBA" id="ARBA00022670"/>
    </source>
</evidence>
<evidence type="ECO:0008006" key="7">
    <source>
        <dbReference type="Google" id="ProtNLM"/>
    </source>
</evidence>
<dbReference type="SUPFAM" id="SSF54001">
    <property type="entry name" value="Cysteine proteinases"/>
    <property type="match status" value="1"/>
</dbReference>
<dbReference type="InterPro" id="IPR038765">
    <property type="entry name" value="Papain-like_cys_pep_sf"/>
</dbReference>
<dbReference type="EMBL" id="PQAP01000006">
    <property type="protein sequence ID" value="PWB75929.1"/>
    <property type="molecule type" value="Genomic_DNA"/>
</dbReference>
<evidence type="ECO:0000256" key="4">
    <source>
        <dbReference type="SAM" id="SignalP"/>
    </source>
</evidence>
<dbReference type="PROSITE" id="PS00139">
    <property type="entry name" value="THIOL_PROTEASE_CYS"/>
    <property type="match status" value="1"/>
</dbReference>
<evidence type="ECO:0000256" key="3">
    <source>
        <dbReference type="ARBA" id="ARBA00022807"/>
    </source>
</evidence>
<keyword evidence="3" id="KW-0788">Thiol protease</keyword>
<feature type="chain" id="PRO_5032812361" description="Aminopeptidase" evidence="4">
    <location>
        <begin position="20"/>
        <end position="110"/>
    </location>
</feature>
<dbReference type="Proteomes" id="UP000250918">
    <property type="component" value="Unassembled WGS sequence"/>
</dbReference>
<dbReference type="GO" id="GO:0009636">
    <property type="term" value="P:response to toxic substance"/>
    <property type="evidence" value="ECO:0007669"/>
    <property type="project" value="TreeGrafter"/>
</dbReference>
<dbReference type="Gene3D" id="3.90.70.10">
    <property type="entry name" value="Cysteine proteinases"/>
    <property type="match status" value="1"/>
</dbReference>
<dbReference type="AlphaFoldDB" id="A0A855X447"/>
<feature type="signal peptide" evidence="4">
    <location>
        <begin position="1"/>
        <end position="19"/>
    </location>
</feature>
<organism evidence="5 6">
    <name type="scientific">candidate division GN15 bacterium</name>
    <dbReference type="NCBI Taxonomy" id="2072418"/>
    <lineage>
        <taxon>Bacteria</taxon>
        <taxon>candidate division GN15</taxon>
    </lineage>
</organism>
<comment type="caution">
    <text evidence="5">The sequence shown here is derived from an EMBL/GenBank/DDBJ whole genome shotgun (WGS) entry which is preliminary data.</text>
</comment>
<accession>A0A855X447</accession>
<protein>
    <recommendedName>
        <fullName evidence="7">Aminopeptidase</fullName>
    </recommendedName>
</protein>
<dbReference type="InterPro" id="IPR004134">
    <property type="entry name" value="Peptidase_C1B"/>
</dbReference>
<sequence>MALRHLIPLLCLLAPVVFAQNDGSLSEPMIKEIQQSFAKDRNSNAAINLLTANTIKYLAIDRDKLIHRDKLFNFKLKDAGITNQQNSGRCWLFSALNLYSADIMTKLKLS</sequence>
<dbReference type="GO" id="GO:0005737">
    <property type="term" value="C:cytoplasm"/>
    <property type="evidence" value="ECO:0007669"/>
    <property type="project" value="TreeGrafter"/>
</dbReference>
<dbReference type="InterPro" id="IPR000169">
    <property type="entry name" value="Pept_cys_AS"/>
</dbReference>
<evidence type="ECO:0000313" key="6">
    <source>
        <dbReference type="Proteomes" id="UP000250918"/>
    </source>
</evidence>
<dbReference type="GO" id="GO:0070005">
    <property type="term" value="F:cysteine-type aminopeptidase activity"/>
    <property type="evidence" value="ECO:0007669"/>
    <property type="project" value="InterPro"/>
</dbReference>
<keyword evidence="1" id="KW-0645">Protease</keyword>
<dbReference type="GO" id="GO:0006508">
    <property type="term" value="P:proteolysis"/>
    <property type="evidence" value="ECO:0007669"/>
    <property type="project" value="UniProtKB-KW"/>
</dbReference>
<dbReference type="PANTHER" id="PTHR10363:SF2">
    <property type="entry name" value="BLEOMYCIN HYDROLASE"/>
    <property type="match status" value="1"/>
</dbReference>
<evidence type="ECO:0000313" key="5">
    <source>
        <dbReference type="EMBL" id="PWB75929.1"/>
    </source>
</evidence>
<name>A0A855X447_9BACT</name>
<proteinExistence type="predicted"/>
<dbReference type="PANTHER" id="PTHR10363">
    <property type="entry name" value="BLEOMYCIN HYDROLASE"/>
    <property type="match status" value="1"/>
</dbReference>
<keyword evidence="2" id="KW-0378">Hydrolase</keyword>
<evidence type="ECO:0000256" key="2">
    <source>
        <dbReference type="ARBA" id="ARBA00022801"/>
    </source>
</evidence>
<keyword evidence="4" id="KW-0732">Signal</keyword>